<sequence>MQNKDNLKSSKIAKSWNLDCEHMFKYKADCFKESYINTVAHPLKDKNENKENGLELGDIVTMTLLIQNTATDNIINFLAFHCVTKQCSSDSKTHKGLDLQYQVCSKSHI</sequence>
<accession>A0AAD1YBK1</accession>
<reference evidence="1" key="1">
    <citation type="submission" date="2023-07" db="EMBL/GenBank/DDBJ databases">
        <authorList>
            <consortium name="AG Swart"/>
            <person name="Singh M."/>
            <person name="Singh A."/>
            <person name="Seah K."/>
            <person name="Emmerich C."/>
        </authorList>
    </citation>
    <scope>NUCLEOTIDE SEQUENCE</scope>
    <source>
        <strain evidence="1">DP1</strain>
    </source>
</reference>
<dbReference type="EMBL" id="CAMPGE010029198">
    <property type="protein sequence ID" value="CAI2386672.1"/>
    <property type="molecule type" value="Genomic_DNA"/>
</dbReference>
<organism evidence="1 2">
    <name type="scientific">Euplotes crassus</name>
    <dbReference type="NCBI Taxonomy" id="5936"/>
    <lineage>
        <taxon>Eukaryota</taxon>
        <taxon>Sar</taxon>
        <taxon>Alveolata</taxon>
        <taxon>Ciliophora</taxon>
        <taxon>Intramacronucleata</taxon>
        <taxon>Spirotrichea</taxon>
        <taxon>Hypotrichia</taxon>
        <taxon>Euplotida</taxon>
        <taxon>Euplotidae</taxon>
        <taxon>Moneuplotes</taxon>
    </lineage>
</organism>
<dbReference type="AlphaFoldDB" id="A0AAD1YBK1"/>
<comment type="caution">
    <text evidence="1">The sequence shown here is derived from an EMBL/GenBank/DDBJ whole genome shotgun (WGS) entry which is preliminary data.</text>
</comment>
<evidence type="ECO:0000313" key="1">
    <source>
        <dbReference type="EMBL" id="CAI2386672.1"/>
    </source>
</evidence>
<proteinExistence type="predicted"/>
<keyword evidence="2" id="KW-1185">Reference proteome</keyword>
<dbReference type="Proteomes" id="UP001295684">
    <property type="component" value="Unassembled WGS sequence"/>
</dbReference>
<evidence type="ECO:0000313" key="2">
    <source>
        <dbReference type="Proteomes" id="UP001295684"/>
    </source>
</evidence>
<protein>
    <submittedName>
        <fullName evidence="1">Uncharacterized protein</fullName>
    </submittedName>
</protein>
<gene>
    <name evidence="1" type="ORF">ECRASSUSDP1_LOCUS28295</name>
</gene>
<name>A0AAD1YBK1_EUPCR</name>